<organism evidence="2 4">
    <name type="scientific">Gossypium arboreum</name>
    <name type="common">Tree cotton</name>
    <name type="synonym">Gossypium nanking</name>
    <dbReference type="NCBI Taxonomy" id="29729"/>
    <lineage>
        <taxon>Eukaryota</taxon>
        <taxon>Viridiplantae</taxon>
        <taxon>Streptophyta</taxon>
        <taxon>Embryophyta</taxon>
        <taxon>Tracheophyta</taxon>
        <taxon>Spermatophyta</taxon>
        <taxon>Magnoliopsida</taxon>
        <taxon>eudicotyledons</taxon>
        <taxon>Gunneridae</taxon>
        <taxon>Pentapetalae</taxon>
        <taxon>rosids</taxon>
        <taxon>malvids</taxon>
        <taxon>Malvales</taxon>
        <taxon>Malvaceae</taxon>
        <taxon>Malvoideae</taxon>
        <taxon>Gossypium</taxon>
    </lineage>
</organism>
<name>A0A0B0MAU8_GOSAR</name>
<reference evidence="4" key="2">
    <citation type="submission" date="2014-09" db="EMBL/GenBank/DDBJ databases">
        <authorList>
            <person name="Mudge J."/>
            <person name="Ramaraj T."/>
            <person name="Lindquist I.E."/>
            <person name="Bharti A.K."/>
            <person name="Sundararajan A."/>
            <person name="Cameron C.T."/>
            <person name="Woodward J.E."/>
            <person name="May G.D."/>
            <person name="Brubaker C."/>
            <person name="Broadhvest J."/>
            <person name="Wilkins T.A."/>
        </authorList>
    </citation>
    <scope>NUCLEOTIDE SEQUENCE</scope>
    <source>
        <strain evidence="4">cv. AKA8401</strain>
    </source>
</reference>
<keyword evidence="4" id="KW-1185">Reference proteome</keyword>
<gene>
    <name evidence="3" type="ORF">F383_00522</name>
    <name evidence="2" type="ORF">F383_17105</name>
</gene>
<evidence type="ECO:0000313" key="4">
    <source>
        <dbReference type="Proteomes" id="UP000032142"/>
    </source>
</evidence>
<protein>
    <submittedName>
        <fullName evidence="2">tRNA pseudouridine synthase B</fullName>
    </submittedName>
</protein>
<proteinExistence type="predicted"/>
<dbReference type="KEGG" id="gab:108469423"/>
<dbReference type="Proteomes" id="UP000032142">
    <property type="component" value="Unassembled WGS sequence"/>
</dbReference>
<feature type="transmembrane region" description="Helical" evidence="1">
    <location>
        <begin position="78"/>
        <end position="99"/>
    </location>
</feature>
<reference evidence="2" key="1">
    <citation type="submission" date="2014-09" db="EMBL/GenBank/DDBJ databases">
        <title>G. arboreum L. cv. AKA8401 A2 genome assembly version 1.0.</title>
        <authorList>
            <person name="Mudge J."/>
            <person name="Ramaraj T."/>
            <person name="Lindquist I.E."/>
            <person name="Bharti A.K."/>
            <person name="Sundararajan A."/>
            <person name="Cameron C.T."/>
            <person name="Woodward J.E."/>
            <person name="May G.D."/>
            <person name="Brubaker C."/>
            <person name="Broadhvest J."/>
            <person name="Wilkins T.A."/>
        </authorList>
    </citation>
    <scope>NUCLEOTIDE SEQUENCE</scope>
</reference>
<dbReference type="OrthoDB" id="1304155at2759"/>
<keyword evidence="1" id="KW-0812">Transmembrane</keyword>
<dbReference type="AlphaFoldDB" id="A0A0B0MAU8"/>
<evidence type="ECO:0000313" key="2">
    <source>
        <dbReference type="EMBL" id="KHF99252.1"/>
    </source>
</evidence>
<dbReference type="EMBL" id="JRRC01070234">
    <property type="protein sequence ID" value="KHF99252.1"/>
    <property type="molecule type" value="Genomic_DNA"/>
</dbReference>
<accession>A0A0B0MAU8</accession>
<keyword evidence="1" id="KW-0472">Membrane</keyword>
<dbReference type="EMBL" id="KN417996">
    <property type="protein sequence ID" value="KHG21253.1"/>
    <property type="molecule type" value="Genomic_DNA"/>
</dbReference>
<keyword evidence="1" id="KW-1133">Transmembrane helix</keyword>
<sequence>MEGTEVEARDKDRKLQIAVRRAKAALLLSSLKSSVNRVFEAANNDECETQVKEKMRREIESQRVELVKERLKMKKIKFCGMVDLILQVILVMLISSFFMKLALDFFIFDDESFFCYSAT</sequence>
<evidence type="ECO:0000313" key="3">
    <source>
        <dbReference type="EMBL" id="KHG21253.1"/>
    </source>
</evidence>
<evidence type="ECO:0000256" key="1">
    <source>
        <dbReference type="SAM" id="Phobius"/>
    </source>
</evidence>